<dbReference type="PROSITE" id="PS00061">
    <property type="entry name" value="ADH_SHORT"/>
    <property type="match status" value="1"/>
</dbReference>
<feature type="domain" description="Ketoreductase" evidence="3">
    <location>
        <begin position="35"/>
        <end position="205"/>
    </location>
</feature>
<dbReference type="InterPro" id="IPR036291">
    <property type="entry name" value="NAD(P)-bd_dom_sf"/>
</dbReference>
<keyword evidence="5" id="KW-1185">Reference proteome</keyword>
<evidence type="ECO:0000313" key="4">
    <source>
        <dbReference type="EMBL" id="MBM2620366.1"/>
    </source>
</evidence>
<dbReference type="NCBIfam" id="NF005559">
    <property type="entry name" value="PRK07231.1"/>
    <property type="match status" value="1"/>
</dbReference>
<keyword evidence="2" id="KW-0560">Oxidoreductase</keyword>
<dbReference type="Gene3D" id="3.40.50.720">
    <property type="entry name" value="NAD(P)-binding Rossmann-like Domain"/>
    <property type="match status" value="1"/>
</dbReference>
<gene>
    <name evidence="4" type="ORF">JIG36_33130</name>
</gene>
<evidence type="ECO:0000313" key="5">
    <source>
        <dbReference type="Proteomes" id="UP000632138"/>
    </source>
</evidence>
<reference evidence="4 5" key="1">
    <citation type="submission" date="2021-01" db="EMBL/GenBank/DDBJ databases">
        <title>Actinoplanes sp. nov. LDG1-06 isolated from lichen.</title>
        <authorList>
            <person name="Saeng-In P."/>
            <person name="Phongsopitanun W."/>
            <person name="Kanchanasin P."/>
            <person name="Yuki M."/>
            <person name="Kudo T."/>
            <person name="Ohkuma M."/>
            <person name="Tanasupawat S."/>
        </authorList>
    </citation>
    <scope>NUCLEOTIDE SEQUENCE [LARGE SCALE GENOMIC DNA]</scope>
    <source>
        <strain evidence="4 5">LDG1-06</strain>
    </source>
</reference>
<proteinExistence type="inferred from homology"/>
<dbReference type="Pfam" id="PF13561">
    <property type="entry name" value="adh_short_C2"/>
    <property type="match status" value="1"/>
</dbReference>
<evidence type="ECO:0000256" key="2">
    <source>
        <dbReference type="ARBA" id="ARBA00023002"/>
    </source>
</evidence>
<dbReference type="RefSeq" id="WP_203380349.1">
    <property type="nucleotide sequence ID" value="NZ_JAENHP010000014.1"/>
</dbReference>
<name>A0ABS2AKL9_9ACTN</name>
<dbReference type="PRINTS" id="PR00081">
    <property type="entry name" value="GDHRDH"/>
</dbReference>
<comment type="similarity">
    <text evidence="1">Belongs to the short-chain dehydrogenases/reductases (SDR) family.</text>
</comment>
<dbReference type="SMART" id="SM00822">
    <property type="entry name" value="PKS_KR"/>
    <property type="match status" value="1"/>
</dbReference>
<dbReference type="InterPro" id="IPR002347">
    <property type="entry name" value="SDR_fam"/>
</dbReference>
<organism evidence="4 5">
    <name type="scientific">Paractinoplanes ovalisporus</name>
    <dbReference type="NCBI Taxonomy" id="2810368"/>
    <lineage>
        <taxon>Bacteria</taxon>
        <taxon>Bacillati</taxon>
        <taxon>Actinomycetota</taxon>
        <taxon>Actinomycetes</taxon>
        <taxon>Micromonosporales</taxon>
        <taxon>Micromonosporaceae</taxon>
        <taxon>Paractinoplanes</taxon>
    </lineage>
</organism>
<dbReference type="PANTHER" id="PTHR42760:SF115">
    <property type="entry name" value="3-OXOACYL-[ACYL-CARRIER-PROTEIN] REDUCTASE FABG"/>
    <property type="match status" value="1"/>
</dbReference>
<dbReference type="InterPro" id="IPR020904">
    <property type="entry name" value="Sc_DH/Rdtase_CS"/>
</dbReference>
<evidence type="ECO:0000256" key="1">
    <source>
        <dbReference type="ARBA" id="ARBA00006484"/>
    </source>
</evidence>
<dbReference type="PANTHER" id="PTHR42760">
    <property type="entry name" value="SHORT-CHAIN DEHYDROGENASES/REDUCTASES FAMILY MEMBER"/>
    <property type="match status" value="1"/>
</dbReference>
<evidence type="ECO:0000259" key="3">
    <source>
        <dbReference type="SMART" id="SM00822"/>
    </source>
</evidence>
<dbReference type="EMBL" id="JAENHP010000014">
    <property type="protein sequence ID" value="MBM2620366.1"/>
    <property type="molecule type" value="Genomic_DNA"/>
</dbReference>
<dbReference type="PRINTS" id="PR00080">
    <property type="entry name" value="SDRFAMILY"/>
</dbReference>
<sequence>MSAVTGPLLPLHWPDASDEVAADPGPAPVQRFTGRTVVVSGGGRGIGRAVALAFAREGARVAVASRTTAQVDRVAAELRAAGADAVSLTCDVSSAAQVRATVRAAADRWGPPDILVNCAGVFSMGPSESTDEADARELFDTNALGTLLMCQEFGRTMLEQNHGRIVNFASLLSFTAFPQRAAYAASKGAVLQLTRVLGVEWASRGVRVNAVAPGMIRIETPHPAIAAGSLDEDEIVRRIPMGRRGRPEDVTGAVLFLASDEAAYITGQTLVVDGGWLSYGYL</sequence>
<dbReference type="CDD" id="cd05233">
    <property type="entry name" value="SDR_c"/>
    <property type="match status" value="1"/>
</dbReference>
<accession>A0ABS2AKL9</accession>
<protein>
    <submittedName>
        <fullName evidence="4">SDR family oxidoreductase</fullName>
    </submittedName>
</protein>
<dbReference type="Proteomes" id="UP000632138">
    <property type="component" value="Unassembled WGS sequence"/>
</dbReference>
<dbReference type="InterPro" id="IPR057326">
    <property type="entry name" value="KR_dom"/>
</dbReference>
<dbReference type="SUPFAM" id="SSF51735">
    <property type="entry name" value="NAD(P)-binding Rossmann-fold domains"/>
    <property type="match status" value="1"/>
</dbReference>
<comment type="caution">
    <text evidence="4">The sequence shown here is derived from an EMBL/GenBank/DDBJ whole genome shotgun (WGS) entry which is preliminary data.</text>
</comment>